<keyword evidence="13" id="KW-1185">Reference proteome</keyword>
<dbReference type="EMBL" id="CAJVPJ010000292">
    <property type="protein sequence ID" value="CAG8507298.1"/>
    <property type="molecule type" value="Genomic_DNA"/>
</dbReference>
<keyword evidence="4 8" id="KW-0863">Zinc-finger</keyword>
<reference evidence="12" key="1">
    <citation type="submission" date="2021-06" db="EMBL/GenBank/DDBJ databases">
        <authorList>
            <person name="Kallberg Y."/>
            <person name="Tangrot J."/>
            <person name="Rosling A."/>
        </authorList>
    </citation>
    <scope>NUCLEOTIDE SEQUENCE</scope>
    <source>
        <strain evidence="12">IA702</strain>
    </source>
</reference>
<evidence type="ECO:0000256" key="7">
    <source>
        <dbReference type="ARBA" id="ARBA00023136"/>
    </source>
</evidence>
<dbReference type="PROSITE" id="PS50089">
    <property type="entry name" value="ZF_RING_2"/>
    <property type="match status" value="1"/>
</dbReference>
<dbReference type="Gene3D" id="3.30.40.10">
    <property type="entry name" value="Zinc/RING finger domain, C3HC4 (zinc finger)"/>
    <property type="match status" value="1"/>
</dbReference>
<dbReference type="AlphaFoldDB" id="A0A9N8ZT34"/>
<dbReference type="OrthoDB" id="8062037at2759"/>
<dbReference type="Pfam" id="PF13639">
    <property type="entry name" value="zf-RING_2"/>
    <property type="match status" value="1"/>
</dbReference>
<dbReference type="SUPFAM" id="SSF52025">
    <property type="entry name" value="PA domain"/>
    <property type="match status" value="1"/>
</dbReference>
<dbReference type="PANTHER" id="PTHR46539">
    <property type="entry name" value="E3 UBIQUITIN-PROTEIN LIGASE ATL42"/>
    <property type="match status" value="1"/>
</dbReference>
<name>A0A9N8ZT34_9GLOM</name>
<keyword evidence="5" id="KW-0862">Zinc</keyword>
<dbReference type="InterPro" id="IPR046450">
    <property type="entry name" value="PA_dom_sf"/>
</dbReference>
<evidence type="ECO:0000256" key="4">
    <source>
        <dbReference type="ARBA" id="ARBA00022771"/>
    </source>
</evidence>
<sequence>MSCVFCANSHHPALTDNQVGILKSVGTINLDPQNSSVTIQNGGSFTTLPHVRQIKNTGNQVFQAGILTDYKLACNPSPAEMSSGLTYIALIQRGGCSFSTKIQNALDANFTGAIIYDNDNDKSSFNSDVNSPAFIIDIPAYFVDTSEGMDLLNDLAKTTATNVVYIEMTNAGLSSTSSTSSTSSMDQKRHASVLFFVLFVFAIATMYLCFRMRRNRDRHRSPHGVIPLPLVQILSHPNSGIDENTLAKLKTCPFNEKSLADESLQNQTCVICLEDFEGKDMIRELPCGHIYHVQCIDPWLLQTSTVCPTCKHDCSESTAEPATNSVNDCSTSDQNSTVTNTQNDDPINVSNASASNLADDSSLTPPPVAHKSQDKGCHHILAIMINMLFRCNVLYGLNLKIGIWNME</sequence>
<comment type="caution">
    <text evidence="12">The sequence shown here is derived from an EMBL/GenBank/DDBJ whole genome shotgun (WGS) entry which is preliminary data.</text>
</comment>
<evidence type="ECO:0000256" key="3">
    <source>
        <dbReference type="ARBA" id="ARBA00022723"/>
    </source>
</evidence>
<dbReference type="Gene3D" id="3.50.30.30">
    <property type="match status" value="1"/>
</dbReference>
<evidence type="ECO:0000256" key="2">
    <source>
        <dbReference type="ARBA" id="ARBA00022692"/>
    </source>
</evidence>
<keyword evidence="7 10" id="KW-0472">Membrane</keyword>
<evidence type="ECO:0000256" key="6">
    <source>
        <dbReference type="ARBA" id="ARBA00022989"/>
    </source>
</evidence>
<dbReference type="SUPFAM" id="SSF57850">
    <property type="entry name" value="RING/U-box"/>
    <property type="match status" value="1"/>
</dbReference>
<feature type="transmembrane region" description="Helical" evidence="10">
    <location>
        <begin position="191"/>
        <end position="210"/>
    </location>
</feature>
<evidence type="ECO:0000259" key="11">
    <source>
        <dbReference type="PROSITE" id="PS50089"/>
    </source>
</evidence>
<evidence type="ECO:0000313" key="12">
    <source>
        <dbReference type="EMBL" id="CAG8507298.1"/>
    </source>
</evidence>
<dbReference type="InterPro" id="IPR003137">
    <property type="entry name" value="PA_domain"/>
</dbReference>
<keyword evidence="3" id="KW-0479">Metal-binding</keyword>
<dbReference type="CDD" id="cd16454">
    <property type="entry name" value="RING-H2_PA-TM-RING"/>
    <property type="match status" value="1"/>
</dbReference>
<dbReference type="SMART" id="SM00184">
    <property type="entry name" value="RING"/>
    <property type="match status" value="1"/>
</dbReference>
<accession>A0A9N8ZT34</accession>
<dbReference type="GO" id="GO:0016020">
    <property type="term" value="C:membrane"/>
    <property type="evidence" value="ECO:0007669"/>
    <property type="project" value="UniProtKB-SubCell"/>
</dbReference>
<dbReference type="FunFam" id="3.30.40.10:FF:000388">
    <property type="entry name" value="Putative RING zinc finger domain superfamily protein"/>
    <property type="match status" value="1"/>
</dbReference>
<evidence type="ECO:0000256" key="8">
    <source>
        <dbReference type="PROSITE-ProRule" id="PRU00175"/>
    </source>
</evidence>
<proteinExistence type="predicted"/>
<evidence type="ECO:0000256" key="10">
    <source>
        <dbReference type="SAM" id="Phobius"/>
    </source>
</evidence>
<evidence type="ECO:0000313" key="13">
    <source>
        <dbReference type="Proteomes" id="UP000789572"/>
    </source>
</evidence>
<organism evidence="12 13">
    <name type="scientific">Paraglomus occultum</name>
    <dbReference type="NCBI Taxonomy" id="144539"/>
    <lineage>
        <taxon>Eukaryota</taxon>
        <taxon>Fungi</taxon>
        <taxon>Fungi incertae sedis</taxon>
        <taxon>Mucoromycota</taxon>
        <taxon>Glomeromycotina</taxon>
        <taxon>Glomeromycetes</taxon>
        <taxon>Paraglomerales</taxon>
        <taxon>Paraglomeraceae</taxon>
        <taxon>Paraglomus</taxon>
    </lineage>
</organism>
<dbReference type="InterPro" id="IPR013083">
    <property type="entry name" value="Znf_RING/FYVE/PHD"/>
</dbReference>
<evidence type="ECO:0000256" key="5">
    <source>
        <dbReference type="ARBA" id="ARBA00022833"/>
    </source>
</evidence>
<keyword evidence="2 10" id="KW-0812">Transmembrane</keyword>
<dbReference type="InterPro" id="IPR001841">
    <property type="entry name" value="Znf_RING"/>
</dbReference>
<protein>
    <submittedName>
        <fullName evidence="12">7298_t:CDS:1</fullName>
    </submittedName>
</protein>
<dbReference type="Proteomes" id="UP000789572">
    <property type="component" value="Unassembled WGS sequence"/>
</dbReference>
<dbReference type="GO" id="GO:0008270">
    <property type="term" value="F:zinc ion binding"/>
    <property type="evidence" value="ECO:0007669"/>
    <property type="project" value="UniProtKB-KW"/>
</dbReference>
<feature type="compositionally biased region" description="Polar residues" evidence="9">
    <location>
        <begin position="318"/>
        <end position="349"/>
    </location>
</feature>
<feature type="domain" description="RING-type" evidence="11">
    <location>
        <begin position="269"/>
        <end position="311"/>
    </location>
</feature>
<dbReference type="PANTHER" id="PTHR46539:SF1">
    <property type="entry name" value="E3 UBIQUITIN-PROTEIN LIGASE ATL42"/>
    <property type="match status" value="1"/>
</dbReference>
<evidence type="ECO:0000256" key="1">
    <source>
        <dbReference type="ARBA" id="ARBA00004167"/>
    </source>
</evidence>
<feature type="region of interest" description="Disordered" evidence="9">
    <location>
        <begin position="318"/>
        <end position="370"/>
    </location>
</feature>
<keyword evidence="6 10" id="KW-1133">Transmembrane helix</keyword>
<gene>
    <name evidence="12" type="ORF">POCULU_LOCUS2884</name>
</gene>
<comment type="subcellular location">
    <subcellularLocation>
        <location evidence="1">Membrane</location>
        <topology evidence="1">Single-pass membrane protein</topology>
    </subcellularLocation>
</comment>
<dbReference type="Pfam" id="PF02225">
    <property type="entry name" value="PA"/>
    <property type="match status" value="1"/>
</dbReference>
<evidence type="ECO:0000256" key="9">
    <source>
        <dbReference type="SAM" id="MobiDB-lite"/>
    </source>
</evidence>
<feature type="compositionally biased region" description="Low complexity" evidence="9">
    <location>
        <begin position="350"/>
        <end position="363"/>
    </location>
</feature>